<evidence type="ECO:0000313" key="1">
    <source>
        <dbReference type="EMBL" id="KIC70886.1"/>
    </source>
</evidence>
<dbReference type="AlphaFoldDB" id="A0A0C1JJU5"/>
<name>A0A0C1JJU5_9BACT</name>
<protein>
    <submittedName>
        <fullName evidence="1">Uncharacterized protein</fullName>
    </submittedName>
</protein>
<dbReference type="EMBL" id="JSAN01000133">
    <property type="protein sequence ID" value="KIC70886.1"/>
    <property type="molecule type" value="Genomic_DNA"/>
</dbReference>
<accession>A0A0C1JJU5</accession>
<proteinExistence type="predicted"/>
<gene>
    <name evidence="1" type="ORF">DB44_FL00460</name>
</gene>
<dbReference type="Proteomes" id="UP000031465">
    <property type="component" value="Unassembled WGS sequence"/>
</dbReference>
<comment type="caution">
    <text evidence="1">The sequence shown here is derived from an EMBL/GenBank/DDBJ whole genome shotgun (WGS) entry which is preliminary data.</text>
</comment>
<dbReference type="PATRIC" id="fig|362787.3.peg.1956"/>
<organism evidence="1 2">
    <name type="scientific">Candidatus Protochlamydia amoebophila</name>
    <dbReference type="NCBI Taxonomy" id="362787"/>
    <lineage>
        <taxon>Bacteria</taxon>
        <taxon>Pseudomonadati</taxon>
        <taxon>Chlamydiota</taxon>
        <taxon>Chlamydiia</taxon>
        <taxon>Parachlamydiales</taxon>
        <taxon>Parachlamydiaceae</taxon>
        <taxon>Candidatus Protochlamydia</taxon>
    </lineage>
</organism>
<sequence>MTKIACIEINFGNNFFTSTSYDETIKKLKDLLMLNPEPNRQVLFKAYLDTVQIEQAKMAFR</sequence>
<evidence type="ECO:0000313" key="2">
    <source>
        <dbReference type="Proteomes" id="UP000031465"/>
    </source>
</evidence>
<reference evidence="1 2" key="1">
    <citation type="journal article" date="2014" name="Mol. Biol. Evol.">
        <title>Massive expansion of Ubiquitination-related gene families within the Chlamydiae.</title>
        <authorList>
            <person name="Domman D."/>
            <person name="Collingro A."/>
            <person name="Lagkouvardos I."/>
            <person name="Gehre L."/>
            <person name="Weinmaier T."/>
            <person name="Rattei T."/>
            <person name="Subtil A."/>
            <person name="Horn M."/>
        </authorList>
    </citation>
    <scope>NUCLEOTIDE SEQUENCE [LARGE SCALE GENOMIC DNA]</scope>
    <source>
        <strain evidence="1 2">EI2</strain>
    </source>
</reference>